<dbReference type="STRING" id="1141098.A0A1Y2D8K6"/>
<dbReference type="Gene3D" id="3.20.20.80">
    <property type="entry name" value="Glycosidases"/>
    <property type="match status" value="1"/>
</dbReference>
<dbReference type="PROSITE" id="PS51760">
    <property type="entry name" value="GH10_2"/>
    <property type="match status" value="1"/>
</dbReference>
<feature type="region of interest" description="Disordered" evidence="11">
    <location>
        <begin position="403"/>
        <end position="435"/>
    </location>
</feature>
<organism evidence="14 15">
    <name type="scientific">Pseudomassariella vexata</name>
    <dbReference type="NCBI Taxonomy" id="1141098"/>
    <lineage>
        <taxon>Eukaryota</taxon>
        <taxon>Fungi</taxon>
        <taxon>Dikarya</taxon>
        <taxon>Ascomycota</taxon>
        <taxon>Pezizomycotina</taxon>
        <taxon>Sordariomycetes</taxon>
        <taxon>Xylariomycetidae</taxon>
        <taxon>Amphisphaeriales</taxon>
        <taxon>Pseudomassariaceae</taxon>
        <taxon>Pseudomassariella</taxon>
    </lineage>
</organism>
<comment type="caution">
    <text evidence="14">The sequence shown here is derived from an EMBL/GenBank/DDBJ whole genome shotgun (WGS) entry which is preliminary data.</text>
</comment>
<evidence type="ECO:0000256" key="11">
    <source>
        <dbReference type="SAM" id="MobiDB-lite"/>
    </source>
</evidence>
<keyword evidence="12" id="KW-0732">Signal</keyword>
<dbReference type="GO" id="GO:0005576">
    <property type="term" value="C:extracellular region"/>
    <property type="evidence" value="ECO:0007669"/>
    <property type="project" value="UniProtKB-SubCell"/>
</dbReference>
<proteinExistence type="inferred from homology"/>
<keyword evidence="5" id="KW-0964">Secreted</keyword>
<keyword evidence="9 10" id="KW-0624">Polysaccharide degradation</keyword>
<evidence type="ECO:0000256" key="4">
    <source>
        <dbReference type="ARBA" id="ARBA00007495"/>
    </source>
</evidence>
<feature type="compositionally biased region" description="Basic residues" evidence="11">
    <location>
        <begin position="421"/>
        <end position="435"/>
    </location>
</feature>
<evidence type="ECO:0000256" key="6">
    <source>
        <dbReference type="ARBA" id="ARBA00022651"/>
    </source>
</evidence>
<dbReference type="InterPro" id="IPR001000">
    <property type="entry name" value="GH10_dom"/>
</dbReference>
<dbReference type="EMBL" id="MCFJ01000030">
    <property type="protein sequence ID" value="ORY54955.1"/>
    <property type="molecule type" value="Genomic_DNA"/>
</dbReference>
<evidence type="ECO:0000259" key="13">
    <source>
        <dbReference type="PROSITE" id="PS51760"/>
    </source>
</evidence>
<dbReference type="PANTHER" id="PTHR31490:SF35">
    <property type="entry name" value="ENDO-1,4-BETA-XYLANASE"/>
    <property type="match status" value="1"/>
</dbReference>
<dbReference type="InParanoid" id="A0A1Y2D8K6"/>
<feature type="compositionally biased region" description="Low complexity" evidence="11">
    <location>
        <begin position="403"/>
        <end position="416"/>
    </location>
</feature>
<keyword evidence="6" id="KW-0858">Xylan degradation</keyword>
<dbReference type="InterPro" id="IPR044846">
    <property type="entry name" value="GH10"/>
</dbReference>
<dbReference type="GeneID" id="63769871"/>
<dbReference type="PRINTS" id="PR00134">
    <property type="entry name" value="GLHYDRLASE10"/>
</dbReference>
<evidence type="ECO:0000256" key="7">
    <source>
        <dbReference type="ARBA" id="ARBA00022801"/>
    </source>
</evidence>
<feature type="signal peptide" evidence="12">
    <location>
        <begin position="1"/>
        <end position="23"/>
    </location>
</feature>
<evidence type="ECO:0000256" key="1">
    <source>
        <dbReference type="ARBA" id="ARBA00000681"/>
    </source>
</evidence>
<feature type="chain" id="PRO_5012982839" description="Beta-xylanase" evidence="12">
    <location>
        <begin position="24"/>
        <end position="435"/>
    </location>
</feature>
<dbReference type="RefSeq" id="XP_040709402.1">
    <property type="nucleotide sequence ID" value="XM_040853659.1"/>
</dbReference>
<evidence type="ECO:0000256" key="5">
    <source>
        <dbReference type="ARBA" id="ARBA00022525"/>
    </source>
</evidence>
<accession>A0A1Y2D8K6</accession>
<dbReference type="OrthoDB" id="3055998at2759"/>
<protein>
    <recommendedName>
        <fullName evidence="10">Beta-xylanase</fullName>
        <ecNumber evidence="10">3.2.1.8</ecNumber>
    </recommendedName>
</protein>
<dbReference type="GO" id="GO:0045493">
    <property type="term" value="P:xylan catabolic process"/>
    <property type="evidence" value="ECO:0007669"/>
    <property type="project" value="UniProtKB-KW"/>
</dbReference>
<keyword evidence="15" id="KW-1185">Reference proteome</keyword>
<evidence type="ECO:0000313" key="14">
    <source>
        <dbReference type="EMBL" id="ORY54955.1"/>
    </source>
</evidence>
<feature type="domain" description="GH10" evidence="13">
    <location>
        <begin position="22"/>
        <end position="340"/>
    </location>
</feature>
<dbReference type="GO" id="GO:0031176">
    <property type="term" value="F:endo-1,4-beta-xylanase activity"/>
    <property type="evidence" value="ECO:0007669"/>
    <property type="project" value="UniProtKB-EC"/>
</dbReference>
<dbReference type="AlphaFoldDB" id="A0A1Y2D8K6"/>
<evidence type="ECO:0000313" key="15">
    <source>
        <dbReference type="Proteomes" id="UP000193689"/>
    </source>
</evidence>
<evidence type="ECO:0000256" key="10">
    <source>
        <dbReference type="RuleBase" id="RU361174"/>
    </source>
</evidence>
<dbReference type="SMART" id="SM00633">
    <property type="entry name" value="Glyco_10"/>
    <property type="match status" value="1"/>
</dbReference>
<keyword evidence="7 10" id="KW-0378">Hydrolase</keyword>
<dbReference type="EC" id="3.2.1.8" evidence="10"/>
<evidence type="ECO:0000256" key="8">
    <source>
        <dbReference type="ARBA" id="ARBA00023277"/>
    </source>
</evidence>
<gene>
    <name evidence="14" type="ORF">BCR38DRAFT_145099</name>
</gene>
<keyword evidence="10" id="KW-0326">Glycosidase</keyword>
<dbReference type="Proteomes" id="UP000193689">
    <property type="component" value="Unassembled WGS sequence"/>
</dbReference>
<sequence length="435" mass="45491">MFTRMRLANTAAAALVALPYASAQLNDLAKAAGLKYLGSALDNSELTDTAYTAILSDVSEVGQITPGNTQKWQYIEPSQGTFDFTKGDVIVDFAETNSQVMRCHTLVWYSQLPSWVSSTTWTAAEMTSIINVHIANEVGHYKGQCYAWDVVNEALDDSAAFRDNVFYEVLGEEYITLAFKAAAEADPDAKLYYNDYNIESTGAKQEATVSIIKNITAAGARVDGVGMQGHFIVDSMPSVESIQAAMQSYMDAGVTEVAFTELDVKFSSVPASADGLEDQAAAYATVVGACLAQSGCIGITLWGFSDKYSWVPTTFPGEGEACLYDDTLSKKPAWTAVSSVLAAAATGSAGSTTSAAPASETSLPAAAISVSAASSQALSSSVAVSSQPPATISAAAAVTMSSTEAAVPTTTSAPASMARPKCSKTRKAKRAISPL</sequence>
<comment type="pathway">
    <text evidence="3">Glycan degradation; xylan degradation.</text>
</comment>
<evidence type="ECO:0000256" key="2">
    <source>
        <dbReference type="ARBA" id="ARBA00004613"/>
    </source>
</evidence>
<evidence type="ECO:0000256" key="9">
    <source>
        <dbReference type="ARBA" id="ARBA00023326"/>
    </source>
</evidence>
<evidence type="ECO:0000256" key="12">
    <source>
        <dbReference type="SAM" id="SignalP"/>
    </source>
</evidence>
<comment type="subcellular location">
    <subcellularLocation>
        <location evidence="2">Secreted</location>
    </subcellularLocation>
</comment>
<evidence type="ECO:0000256" key="3">
    <source>
        <dbReference type="ARBA" id="ARBA00004851"/>
    </source>
</evidence>
<keyword evidence="8 10" id="KW-0119">Carbohydrate metabolism</keyword>
<name>A0A1Y2D8K6_9PEZI</name>
<reference evidence="14 15" key="1">
    <citation type="submission" date="2016-07" db="EMBL/GenBank/DDBJ databases">
        <title>Pervasive Adenine N6-methylation of Active Genes in Fungi.</title>
        <authorList>
            <consortium name="DOE Joint Genome Institute"/>
            <person name="Mondo S.J."/>
            <person name="Dannebaum R.O."/>
            <person name="Kuo R.C."/>
            <person name="Labutti K."/>
            <person name="Haridas S."/>
            <person name="Kuo A."/>
            <person name="Salamov A."/>
            <person name="Ahrendt S.R."/>
            <person name="Lipzen A."/>
            <person name="Sullivan W."/>
            <person name="Andreopoulos W.B."/>
            <person name="Clum A."/>
            <person name="Lindquist E."/>
            <person name="Daum C."/>
            <person name="Ramamoorthy G.K."/>
            <person name="Gryganskyi A."/>
            <person name="Culley D."/>
            <person name="Magnuson J.K."/>
            <person name="James T.Y."/>
            <person name="O'Malley M.A."/>
            <person name="Stajich J.E."/>
            <person name="Spatafora J.W."/>
            <person name="Visel A."/>
            <person name="Grigoriev I.V."/>
        </authorList>
    </citation>
    <scope>NUCLEOTIDE SEQUENCE [LARGE SCALE GENOMIC DNA]</scope>
    <source>
        <strain evidence="14 15">CBS 129021</strain>
    </source>
</reference>
<dbReference type="PANTHER" id="PTHR31490">
    <property type="entry name" value="GLYCOSYL HYDROLASE"/>
    <property type="match status" value="1"/>
</dbReference>
<comment type="similarity">
    <text evidence="4 10">Belongs to the glycosyl hydrolase 10 (cellulase F) family.</text>
</comment>
<dbReference type="Pfam" id="PF00331">
    <property type="entry name" value="Glyco_hydro_10"/>
    <property type="match status" value="1"/>
</dbReference>
<dbReference type="InterPro" id="IPR017853">
    <property type="entry name" value="GH"/>
</dbReference>
<comment type="catalytic activity">
    <reaction evidence="1 10">
        <text>Endohydrolysis of (1-&gt;4)-beta-D-xylosidic linkages in xylans.</text>
        <dbReference type="EC" id="3.2.1.8"/>
    </reaction>
</comment>
<dbReference type="SUPFAM" id="SSF51445">
    <property type="entry name" value="(Trans)glycosidases"/>
    <property type="match status" value="1"/>
</dbReference>